<evidence type="ECO:0000313" key="3">
    <source>
        <dbReference type="Proteomes" id="UP000224567"/>
    </source>
</evidence>
<dbReference type="Pfam" id="PF00168">
    <property type="entry name" value="C2"/>
    <property type="match status" value="1"/>
</dbReference>
<reference evidence="3" key="2">
    <citation type="journal article" date="2017" name="J. Anim. Genet.">
        <title>Multiple reference genome sequences of hot pepper reveal the massive evolution of plant disease resistance genes by retroduplication.</title>
        <authorList>
            <person name="Kim S."/>
            <person name="Park J."/>
            <person name="Yeom S.-I."/>
            <person name="Kim Y.-M."/>
            <person name="Seo E."/>
            <person name="Kim K.-T."/>
            <person name="Kim M.-S."/>
            <person name="Lee J.M."/>
            <person name="Cheong K."/>
            <person name="Shin H.-S."/>
            <person name="Kim S.-B."/>
            <person name="Han K."/>
            <person name="Lee J."/>
            <person name="Park M."/>
            <person name="Lee H.-A."/>
            <person name="Lee H.-Y."/>
            <person name="Lee Y."/>
            <person name="Oh S."/>
            <person name="Lee J.H."/>
            <person name="Choi E."/>
            <person name="Choi E."/>
            <person name="Lee S.E."/>
            <person name="Jeon J."/>
            <person name="Kim H."/>
            <person name="Choi G."/>
            <person name="Song H."/>
            <person name="Lee J."/>
            <person name="Lee S.-C."/>
            <person name="Kwon J.-K."/>
            <person name="Lee H.-Y."/>
            <person name="Koo N."/>
            <person name="Hong Y."/>
            <person name="Kim R.W."/>
            <person name="Kang W.-H."/>
            <person name="Huh J.H."/>
            <person name="Kang B.-C."/>
            <person name="Yang T.-J."/>
            <person name="Lee Y.-H."/>
            <person name="Bennetzen J.L."/>
            <person name="Choi D."/>
        </authorList>
    </citation>
    <scope>NUCLEOTIDE SEQUENCE [LARGE SCALE GENOMIC DNA]</scope>
    <source>
        <strain evidence="3">cv. PBC81</strain>
    </source>
</reference>
<protein>
    <submittedName>
        <fullName evidence="2">Synaptotagmin-4</fullName>
    </submittedName>
</protein>
<dbReference type="PANTHER" id="PTHR10774:SF149">
    <property type="entry name" value="SYNAPTOTAGMIN-5"/>
    <property type="match status" value="1"/>
</dbReference>
<dbReference type="Gene3D" id="2.60.40.150">
    <property type="entry name" value="C2 domain"/>
    <property type="match status" value="1"/>
</dbReference>
<dbReference type="STRING" id="33114.A0A2G2WJD5"/>
<keyword evidence="3" id="KW-1185">Reference proteome</keyword>
<dbReference type="PANTHER" id="PTHR10774">
    <property type="entry name" value="EXTENDED SYNAPTOTAGMIN-RELATED"/>
    <property type="match status" value="1"/>
</dbReference>
<dbReference type="InterPro" id="IPR000008">
    <property type="entry name" value="C2_dom"/>
</dbReference>
<evidence type="ECO:0000313" key="2">
    <source>
        <dbReference type="EMBL" id="PHT45355.1"/>
    </source>
</evidence>
<organism evidence="2 3">
    <name type="scientific">Capsicum baccatum</name>
    <name type="common">Peruvian pepper</name>
    <dbReference type="NCBI Taxonomy" id="33114"/>
    <lineage>
        <taxon>Eukaryota</taxon>
        <taxon>Viridiplantae</taxon>
        <taxon>Streptophyta</taxon>
        <taxon>Embryophyta</taxon>
        <taxon>Tracheophyta</taxon>
        <taxon>Spermatophyta</taxon>
        <taxon>Magnoliopsida</taxon>
        <taxon>eudicotyledons</taxon>
        <taxon>Gunneridae</taxon>
        <taxon>Pentapetalae</taxon>
        <taxon>asterids</taxon>
        <taxon>lamiids</taxon>
        <taxon>Solanales</taxon>
        <taxon>Solanaceae</taxon>
        <taxon>Solanoideae</taxon>
        <taxon>Capsiceae</taxon>
        <taxon>Capsicum</taxon>
    </lineage>
</organism>
<dbReference type="InterPro" id="IPR035892">
    <property type="entry name" value="C2_domain_sf"/>
</dbReference>
<comment type="caution">
    <text evidence="2">The sequence shown here is derived from an EMBL/GenBank/DDBJ whole genome shotgun (WGS) entry which is preliminary data.</text>
</comment>
<evidence type="ECO:0000259" key="1">
    <source>
        <dbReference type="Pfam" id="PF00168"/>
    </source>
</evidence>
<dbReference type="Proteomes" id="UP000224567">
    <property type="component" value="Unassembled WGS sequence"/>
</dbReference>
<dbReference type="SUPFAM" id="SSF49562">
    <property type="entry name" value="C2 domain (Calcium/lipid-binding domain, CaLB)"/>
    <property type="match status" value="1"/>
</dbReference>
<dbReference type="InterPro" id="IPR045050">
    <property type="entry name" value="Synaptotagmin_plant"/>
</dbReference>
<name>A0A2G2WJD5_CAPBA</name>
<gene>
    <name evidence="2" type="ORF">CQW23_14513</name>
</gene>
<proteinExistence type="predicted"/>
<accession>A0A2G2WJD5</accession>
<feature type="domain" description="C2" evidence="1">
    <location>
        <begin position="116"/>
        <end position="157"/>
    </location>
</feature>
<dbReference type="GO" id="GO:0008289">
    <property type="term" value="F:lipid binding"/>
    <property type="evidence" value="ECO:0007669"/>
    <property type="project" value="InterPro"/>
</dbReference>
<dbReference type="EMBL" id="MLFT02000006">
    <property type="protein sequence ID" value="PHT45355.1"/>
    <property type="molecule type" value="Genomic_DNA"/>
</dbReference>
<dbReference type="AlphaFoldDB" id="A0A2G2WJD5"/>
<dbReference type="GO" id="GO:0005783">
    <property type="term" value="C:endoplasmic reticulum"/>
    <property type="evidence" value="ECO:0007669"/>
    <property type="project" value="TreeGrafter"/>
</dbReference>
<dbReference type="OrthoDB" id="67700at2759"/>
<sequence length="194" mass="21903">MPTGPSPNIHISQFSSQYDNRVKNIGFTGIFRLIFRPLVNEFPCFGAKKLDFTLKVIGGDMTAIPGLSDAIEVCANFTTCNLFLSFVILPQLPRKFDVDVIVFDKVEIDLELKPTGVLEVKLVQAKELTNKDIIGKSDPFAKLYVRPIQDRMKESKIITVLNLMEQSESRTAFEMTVSNSPDILKSKELSKFFY</sequence>
<reference evidence="2 3" key="1">
    <citation type="journal article" date="2017" name="Genome Biol.">
        <title>New reference genome sequences of hot pepper reveal the massive evolution of plant disease-resistance genes by retroduplication.</title>
        <authorList>
            <person name="Kim S."/>
            <person name="Park J."/>
            <person name="Yeom S.I."/>
            <person name="Kim Y.M."/>
            <person name="Seo E."/>
            <person name="Kim K.T."/>
            <person name="Kim M.S."/>
            <person name="Lee J.M."/>
            <person name="Cheong K."/>
            <person name="Shin H.S."/>
            <person name="Kim S.B."/>
            <person name="Han K."/>
            <person name="Lee J."/>
            <person name="Park M."/>
            <person name="Lee H.A."/>
            <person name="Lee H.Y."/>
            <person name="Lee Y."/>
            <person name="Oh S."/>
            <person name="Lee J.H."/>
            <person name="Choi E."/>
            <person name="Choi E."/>
            <person name="Lee S.E."/>
            <person name="Jeon J."/>
            <person name="Kim H."/>
            <person name="Choi G."/>
            <person name="Song H."/>
            <person name="Lee J."/>
            <person name="Lee S.C."/>
            <person name="Kwon J.K."/>
            <person name="Lee H.Y."/>
            <person name="Koo N."/>
            <person name="Hong Y."/>
            <person name="Kim R.W."/>
            <person name="Kang W.H."/>
            <person name="Huh J.H."/>
            <person name="Kang B.C."/>
            <person name="Yang T.J."/>
            <person name="Lee Y.H."/>
            <person name="Bennetzen J.L."/>
            <person name="Choi D."/>
        </authorList>
    </citation>
    <scope>NUCLEOTIDE SEQUENCE [LARGE SCALE GENOMIC DNA]</scope>
    <source>
        <strain evidence="3">cv. PBC81</strain>
    </source>
</reference>